<sequence>NITDFAVGVDHMQLDSSIFSAISSINLDHTLGANQFLASAGMPVATTADQHILFNTLTGALYYDEDGNGAADAVQFATLVGAANLSASSIYVI</sequence>
<feature type="non-terminal residue" evidence="1">
    <location>
        <position position="1"/>
    </location>
</feature>
<evidence type="ECO:0000313" key="1">
    <source>
        <dbReference type="EMBL" id="GBG15775.1"/>
    </source>
</evidence>
<evidence type="ECO:0000313" key="2">
    <source>
        <dbReference type="Proteomes" id="UP000245081"/>
    </source>
</evidence>
<dbReference type="Proteomes" id="UP000245081">
    <property type="component" value="Unassembled WGS sequence"/>
</dbReference>
<comment type="caution">
    <text evidence="1">The sequence shown here is derived from an EMBL/GenBank/DDBJ whole genome shotgun (WGS) entry which is preliminary data.</text>
</comment>
<keyword evidence="2" id="KW-1185">Reference proteome</keyword>
<name>A0A2R5FCP1_9PROT</name>
<proteinExistence type="predicted"/>
<reference evidence="1 2" key="1">
    <citation type="journal article" date="2018" name="Environ. Microbiol.">
        <title>Isolation and genomic characterization of Novimethylophilus kurashikiensis gen. nov. sp. nov., a new lanthanide-dependent methylotrophic species of Methylophilaceae.</title>
        <authorList>
            <person name="Lv H."/>
            <person name="Sahin N."/>
            <person name="Tani A."/>
        </authorList>
    </citation>
    <scope>NUCLEOTIDE SEQUENCE [LARGE SCALE GENOMIC DNA]</scope>
    <source>
        <strain evidence="1 2">La2-4</strain>
    </source>
</reference>
<accession>A0A2R5FCP1</accession>
<dbReference type="EMBL" id="BDOQ01000020">
    <property type="protein sequence ID" value="GBG15775.1"/>
    <property type="molecule type" value="Genomic_DNA"/>
</dbReference>
<organism evidence="1 2">
    <name type="scientific">Novimethylophilus kurashikiensis</name>
    <dbReference type="NCBI Taxonomy" id="1825523"/>
    <lineage>
        <taxon>Bacteria</taxon>
        <taxon>Pseudomonadati</taxon>
        <taxon>Pseudomonadota</taxon>
        <taxon>Betaproteobacteria</taxon>
        <taxon>Nitrosomonadales</taxon>
        <taxon>Methylophilaceae</taxon>
        <taxon>Novimethylophilus</taxon>
    </lineage>
</organism>
<dbReference type="AlphaFoldDB" id="A0A2R5FCP1"/>
<protein>
    <submittedName>
        <fullName evidence="1">Calcium-binding protein</fullName>
    </submittedName>
</protein>
<gene>
    <name evidence="1" type="ORF">NMK_3387</name>
</gene>